<keyword evidence="3" id="KW-0808">Transferase</keyword>
<evidence type="ECO:0000256" key="3">
    <source>
        <dbReference type="ARBA" id="ARBA00022679"/>
    </source>
</evidence>
<name>A0A6C0HT32_9ZZZZ</name>
<dbReference type="PANTHER" id="PTHR43685">
    <property type="entry name" value="GLYCOSYLTRANSFERASE"/>
    <property type="match status" value="1"/>
</dbReference>
<proteinExistence type="inferred from homology"/>
<feature type="domain" description="Glycosyltransferase 2-like" evidence="4">
    <location>
        <begin position="3"/>
        <end position="120"/>
    </location>
</feature>
<evidence type="ECO:0000256" key="2">
    <source>
        <dbReference type="ARBA" id="ARBA00022676"/>
    </source>
</evidence>
<evidence type="ECO:0000313" key="5">
    <source>
        <dbReference type="EMBL" id="QHT83550.1"/>
    </source>
</evidence>
<dbReference type="PANTHER" id="PTHR43685:SF5">
    <property type="entry name" value="GLYCOSYLTRANSFERASE EPSE-RELATED"/>
    <property type="match status" value="1"/>
</dbReference>
<comment type="similarity">
    <text evidence="1">Belongs to the glycosyltransferase 2 family.</text>
</comment>
<dbReference type="Gene3D" id="3.90.550.10">
    <property type="entry name" value="Spore Coat Polysaccharide Biosynthesis Protein SpsA, Chain A"/>
    <property type="match status" value="1"/>
</dbReference>
<reference evidence="5" key="1">
    <citation type="journal article" date="2020" name="Nature">
        <title>Giant virus diversity and host interactions through global metagenomics.</title>
        <authorList>
            <person name="Schulz F."/>
            <person name="Roux S."/>
            <person name="Paez-Espino D."/>
            <person name="Jungbluth S."/>
            <person name="Walsh D.A."/>
            <person name="Denef V.J."/>
            <person name="McMahon K.D."/>
            <person name="Konstantinidis K.T."/>
            <person name="Eloe-Fadrosh E.A."/>
            <person name="Kyrpides N.C."/>
            <person name="Woyke T."/>
        </authorList>
    </citation>
    <scope>NUCLEOTIDE SEQUENCE</scope>
    <source>
        <strain evidence="5">GVMAG-M-3300023184-168</strain>
    </source>
</reference>
<organism evidence="5">
    <name type="scientific">viral metagenome</name>
    <dbReference type="NCBI Taxonomy" id="1070528"/>
    <lineage>
        <taxon>unclassified sequences</taxon>
        <taxon>metagenomes</taxon>
        <taxon>organismal metagenomes</taxon>
    </lineage>
</organism>
<evidence type="ECO:0000259" key="4">
    <source>
        <dbReference type="Pfam" id="PF00535"/>
    </source>
</evidence>
<keyword evidence="2" id="KW-0328">Glycosyltransferase</keyword>
<dbReference type="InterPro" id="IPR029044">
    <property type="entry name" value="Nucleotide-diphossugar_trans"/>
</dbReference>
<dbReference type="GO" id="GO:0016757">
    <property type="term" value="F:glycosyltransferase activity"/>
    <property type="evidence" value="ECO:0007669"/>
    <property type="project" value="UniProtKB-KW"/>
</dbReference>
<evidence type="ECO:0000256" key="1">
    <source>
        <dbReference type="ARBA" id="ARBA00006739"/>
    </source>
</evidence>
<dbReference type="EMBL" id="MN740010">
    <property type="protein sequence ID" value="QHT83550.1"/>
    <property type="molecule type" value="Genomic_DNA"/>
</dbReference>
<dbReference type="InterPro" id="IPR001173">
    <property type="entry name" value="Glyco_trans_2-like"/>
</dbReference>
<sequence length="216" mass="25621">MTSILIALKNGIEYIDESVTSVIEQTYKDWELIIGVNSLEQNSIEYRVAKEYEDIDPRIRVYDMYEVTGKANSLNKMLEYCKYDWVSILDVDDIWMSTKLEKQIPFLEDYDVIGTHCVYFERLEGVTPQIPFGNLDDFDFKSVNPIINSSAILRKSLAYWNEEYSGVEDYDLWLRLRRQKKRFYNIEEVLVKHRVHETSAFNSKNQQEKINKILQD</sequence>
<accession>A0A6C0HT32</accession>
<dbReference type="SUPFAM" id="SSF53448">
    <property type="entry name" value="Nucleotide-diphospho-sugar transferases"/>
    <property type="match status" value="1"/>
</dbReference>
<dbReference type="AlphaFoldDB" id="A0A6C0HT32"/>
<protein>
    <recommendedName>
        <fullName evidence="4">Glycosyltransferase 2-like domain-containing protein</fullName>
    </recommendedName>
</protein>
<dbReference type="InterPro" id="IPR050834">
    <property type="entry name" value="Glycosyltransf_2"/>
</dbReference>
<dbReference type="Pfam" id="PF00535">
    <property type="entry name" value="Glycos_transf_2"/>
    <property type="match status" value="1"/>
</dbReference>